<accession>A0ABQ8TTW1</accession>
<feature type="region of interest" description="Disordered" evidence="1">
    <location>
        <begin position="58"/>
        <end position="88"/>
    </location>
</feature>
<evidence type="ECO:0000256" key="1">
    <source>
        <dbReference type="SAM" id="MobiDB-lite"/>
    </source>
</evidence>
<sequence length="88" mass="10466">MDLREVGYDDRDWINLAQDRDRWRAYYGLWRLHEKIVPDWMPPKEPVTKTYRVEPVKETKETKEVTELQKTPSEPEVTGTQGQQFASA</sequence>
<protein>
    <submittedName>
        <fullName evidence="2">Uncharacterized protein</fullName>
    </submittedName>
</protein>
<dbReference type="EMBL" id="JAJSOF020000003">
    <property type="protein sequence ID" value="KAJ4449281.1"/>
    <property type="molecule type" value="Genomic_DNA"/>
</dbReference>
<evidence type="ECO:0000313" key="3">
    <source>
        <dbReference type="Proteomes" id="UP001148838"/>
    </source>
</evidence>
<reference evidence="2 3" key="1">
    <citation type="journal article" date="2022" name="Allergy">
        <title>Genome assembly and annotation of Periplaneta americana reveal a comprehensive cockroach allergen profile.</title>
        <authorList>
            <person name="Wang L."/>
            <person name="Xiong Q."/>
            <person name="Saelim N."/>
            <person name="Wang L."/>
            <person name="Nong W."/>
            <person name="Wan A.T."/>
            <person name="Shi M."/>
            <person name="Liu X."/>
            <person name="Cao Q."/>
            <person name="Hui J.H.L."/>
            <person name="Sookrung N."/>
            <person name="Leung T.F."/>
            <person name="Tungtrongchitr A."/>
            <person name="Tsui S.K.W."/>
        </authorList>
    </citation>
    <scope>NUCLEOTIDE SEQUENCE [LARGE SCALE GENOMIC DNA]</scope>
    <source>
        <strain evidence="2">PWHHKU_190912</strain>
    </source>
</reference>
<evidence type="ECO:0000313" key="2">
    <source>
        <dbReference type="EMBL" id="KAJ4449281.1"/>
    </source>
</evidence>
<name>A0ABQ8TTW1_PERAM</name>
<dbReference type="Proteomes" id="UP001148838">
    <property type="component" value="Unassembled WGS sequence"/>
</dbReference>
<feature type="compositionally biased region" description="Polar residues" evidence="1">
    <location>
        <begin position="68"/>
        <end position="88"/>
    </location>
</feature>
<gene>
    <name evidence="2" type="ORF">ANN_00679</name>
</gene>
<feature type="compositionally biased region" description="Basic and acidic residues" evidence="1">
    <location>
        <begin position="58"/>
        <end position="67"/>
    </location>
</feature>
<keyword evidence="3" id="KW-1185">Reference proteome</keyword>
<proteinExistence type="predicted"/>
<organism evidence="2 3">
    <name type="scientific">Periplaneta americana</name>
    <name type="common">American cockroach</name>
    <name type="synonym">Blatta americana</name>
    <dbReference type="NCBI Taxonomy" id="6978"/>
    <lineage>
        <taxon>Eukaryota</taxon>
        <taxon>Metazoa</taxon>
        <taxon>Ecdysozoa</taxon>
        <taxon>Arthropoda</taxon>
        <taxon>Hexapoda</taxon>
        <taxon>Insecta</taxon>
        <taxon>Pterygota</taxon>
        <taxon>Neoptera</taxon>
        <taxon>Polyneoptera</taxon>
        <taxon>Dictyoptera</taxon>
        <taxon>Blattodea</taxon>
        <taxon>Blattoidea</taxon>
        <taxon>Blattidae</taxon>
        <taxon>Blattinae</taxon>
        <taxon>Periplaneta</taxon>
    </lineage>
</organism>
<comment type="caution">
    <text evidence="2">The sequence shown here is derived from an EMBL/GenBank/DDBJ whole genome shotgun (WGS) entry which is preliminary data.</text>
</comment>